<accession>A0AAD5Q815</accession>
<organism evidence="2 3">
    <name type="scientific">Pythium insidiosum</name>
    <name type="common">Pythiosis disease agent</name>
    <dbReference type="NCBI Taxonomy" id="114742"/>
    <lineage>
        <taxon>Eukaryota</taxon>
        <taxon>Sar</taxon>
        <taxon>Stramenopiles</taxon>
        <taxon>Oomycota</taxon>
        <taxon>Peronosporomycetes</taxon>
        <taxon>Pythiales</taxon>
        <taxon>Pythiaceae</taxon>
        <taxon>Pythium</taxon>
    </lineage>
</organism>
<proteinExistence type="predicted"/>
<gene>
    <name evidence="2" type="ORF">P43SY_005264</name>
</gene>
<dbReference type="Proteomes" id="UP001209570">
    <property type="component" value="Unassembled WGS sequence"/>
</dbReference>
<feature type="compositionally biased region" description="Polar residues" evidence="1">
    <location>
        <begin position="202"/>
        <end position="212"/>
    </location>
</feature>
<feature type="region of interest" description="Disordered" evidence="1">
    <location>
        <begin position="154"/>
        <end position="212"/>
    </location>
</feature>
<sequence length="364" mass="39872">MNTLFRRTSAPAMERDVDMEIEERRRGGFRSADAQRIQNLRATAQQPRESGRAATLSQRMLRALHDSRSNVRSGRRGSVLLDVVADDAPQPQRHASRNSIEADMDGFVVPDPLYDPTQDPVYMSDDESAVKPAASLSVTSCTDRLEARISNRSLSSRQGSFAAHTEGHESNTVYAGRRTYPAETARAQDPRLSDPAGRRPSPSVSAHEQQRSSAEMILMSHAVSTRPATTPDVAVNLKANQALPISFHFRGQRQPQQATTPPQTNQHVQLAKSLADIEQVIDGLEACVMATSFSSLAPVALRELELLRGTTKQIRTSATSLILAEMRRPNSEAATALRRLTDVLSEGMRAIVIVQVTSCGVIVR</sequence>
<evidence type="ECO:0000256" key="1">
    <source>
        <dbReference type="SAM" id="MobiDB-lite"/>
    </source>
</evidence>
<name>A0AAD5Q815_PYTIN</name>
<comment type="caution">
    <text evidence="2">The sequence shown here is derived from an EMBL/GenBank/DDBJ whole genome shotgun (WGS) entry which is preliminary data.</text>
</comment>
<dbReference type="AlphaFoldDB" id="A0AAD5Q815"/>
<protein>
    <submittedName>
        <fullName evidence="2">Uncharacterized protein</fullName>
    </submittedName>
</protein>
<evidence type="ECO:0000313" key="2">
    <source>
        <dbReference type="EMBL" id="KAJ0399658.1"/>
    </source>
</evidence>
<keyword evidence="3" id="KW-1185">Reference proteome</keyword>
<reference evidence="2" key="1">
    <citation type="submission" date="2021-12" db="EMBL/GenBank/DDBJ databases">
        <title>Prjna785345.</title>
        <authorList>
            <person name="Rujirawat T."/>
            <person name="Krajaejun T."/>
        </authorList>
    </citation>
    <scope>NUCLEOTIDE SEQUENCE</scope>
    <source>
        <strain evidence="2">Pi057C3</strain>
    </source>
</reference>
<evidence type="ECO:0000313" key="3">
    <source>
        <dbReference type="Proteomes" id="UP001209570"/>
    </source>
</evidence>
<dbReference type="EMBL" id="JAKCXM010000175">
    <property type="protein sequence ID" value="KAJ0399658.1"/>
    <property type="molecule type" value="Genomic_DNA"/>
</dbReference>